<accession>A0ABP8I0G8</accession>
<dbReference type="InterPro" id="IPR021519">
    <property type="entry name" value="DUF3182"/>
</dbReference>
<protein>
    <submittedName>
        <fullName evidence="1">DUF3182 family protein</fullName>
    </submittedName>
</protein>
<comment type="caution">
    <text evidence="1">The sequence shown here is derived from an EMBL/GenBank/DDBJ whole genome shotgun (WGS) entry which is preliminary data.</text>
</comment>
<organism evidence="1 2">
    <name type="scientific">Variovorax defluvii</name>
    <dbReference type="NCBI Taxonomy" id="913761"/>
    <lineage>
        <taxon>Bacteria</taxon>
        <taxon>Pseudomonadati</taxon>
        <taxon>Pseudomonadota</taxon>
        <taxon>Betaproteobacteria</taxon>
        <taxon>Burkholderiales</taxon>
        <taxon>Comamonadaceae</taxon>
        <taxon>Variovorax</taxon>
    </lineage>
</organism>
<dbReference type="SUPFAM" id="SSF56059">
    <property type="entry name" value="Glutathione synthetase ATP-binding domain-like"/>
    <property type="match status" value="1"/>
</dbReference>
<dbReference type="RefSeq" id="WP_345539481.1">
    <property type="nucleotide sequence ID" value="NZ_BAABGJ010000057.1"/>
</dbReference>
<keyword evidence="2" id="KW-1185">Reference proteome</keyword>
<dbReference type="Proteomes" id="UP001500975">
    <property type="component" value="Unassembled WGS sequence"/>
</dbReference>
<evidence type="ECO:0000313" key="2">
    <source>
        <dbReference type="Proteomes" id="UP001500975"/>
    </source>
</evidence>
<dbReference type="EMBL" id="BAABGJ010000057">
    <property type="protein sequence ID" value="GAA4348724.1"/>
    <property type="molecule type" value="Genomic_DNA"/>
</dbReference>
<name>A0ABP8I0G8_9BURK</name>
<evidence type="ECO:0000313" key="1">
    <source>
        <dbReference type="EMBL" id="GAA4348724.1"/>
    </source>
</evidence>
<reference evidence="2" key="1">
    <citation type="journal article" date="2019" name="Int. J. Syst. Evol. Microbiol.">
        <title>The Global Catalogue of Microorganisms (GCM) 10K type strain sequencing project: providing services to taxonomists for standard genome sequencing and annotation.</title>
        <authorList>
            <consortium name="The Broad Institute Genomics Platform"/>
            <consortium name="The Broad Institute Genome Sequencing Center for Infectious Disease"/>
            <person name="Wu L."/>
            <person name="Ma J."/>
        </authorList>
    </citation>
    <scope>NUCLEOTIDE SEQUENCE [LARGE SCALE GENOMIC DNA]</scope>
    <source>
        <strain evidence="2">JCM 17804</strain>
    </source>
</reference>
<proteinExistence type="predicted"/>
<dbReference type="Pfam" id="PF11379">
    <property type="entry name" value="DUF3182"/>
    <property type="match status" value="1"/>
</dbReference>
<sequence length="394" mass="41349">MDAISANAICALPGTAPTLAGEGAVLDERGLEGTVVALTADHHAYASEHERATRAQIAWRLARLKKSRFQGEYDSGRSYATPVYFVPSDTLVGSTWAGALGIQSQHALFGGVVPHPFVLTKTITHPLVDPAAAAPDGWCHAFAGQVAHAALAGYSAFAADDARRAGLRLLARGPVRVKPARATGGRGQQVVCDRQALEDCLAAMDTAEIAAHGLVLEENLQEPVTCSVGQVHVGNAVASYYGWQRLTVDNQGHEVYGGSDLTVARGGFDALLALSLPDELRLAVEQACIFHQAVESAFPGFLASRINYDVAQGVNGAGRWCSGVLEQSWRVGGASGAEIAALEIFDEQPQRSVVNASCFEVYGDGVVPPPNACVYFSGVDAGAGPITKYTVVEP</sequence>
<gene>
    <name evidence="1" type="ORF">GCM10023165_34820</name>
</gene>